<evidence type="ECO:0000256" key="1">
    <source>
        <dbReference type="ARBA" id="ARBA00022723"/>
    </source>
</evidence>
<protein>
    <recommendedName>
        <fullName evidence="5">SWIM-type domain-containing protein</fullName>
    </recommendedName>
</protein>
<comment type="caution">
    <text evidence="6">The sequence shown here is derived from an EMBL/GenBank/DDBJ whole genome shotgun (WGS) entry which is preliminary data.</text>
</comment>
<evidence type="ECO:0000313" key="6">
    <source>
        <dbReference type="EMBL" id="RYR60857.1"/>
    </source>
</evidence>
<dbReference type="PROSITE" id="PS50966">
    <property type="entry name" value="ZF_SWIM"/>
    <property type="match status" value="1"/>
</dbReference>
<dbReference type="InterPro" id="IPR006564">
    <property type="entry name" value="Znf_PMZ"/>
</dbReference>
<feature type="domain" description="SWIM-type" evidence="5">
    <location>
        <begin position="96"/>
        <end position="130"/>
    </location>
</feature>
<evidence type="ECO:0000256" key="4">
    <source>
        <dbReference type="PROSITE-ProRule" id="PRU00325"/>
    </source>
</evidence>
<dbReference type="STRING" id="3818.A0A445DCI4"/>
<keyword evidence="7" id="KW-1185">Reference proteome</keyword>
<organism evidence="6 7">
    <name type="scientific">Arachis hypogaea</name>
    <name type="common">Peanut</name>
    <dbReference type="NCBI Taxonomy" id="3818"/>
    <lineage>
        <taxon>Eukaryota</taxon>
        <taxon>Viridiplantae</taxon>
        <taxon>Streptophyta</taxon>
        <taxon>Embryophyta</taxon>
        <taxon>Tracheophyta</taxon>
        <taxon>Spermatophyta</taxon>
        <taxon>Magnoliopsida</taxon>
        <taxon>eudicotyledons</taxon>
        <taxon>Gunneridae</taxon>
        <taxon>Pentapetalae</taxon>
        <taxon>rosids</taxon>
        <taxon>fabids</taxon>
        <taxon>Fabales</taxon>
        <taxon>Fabaceae</taxon>
        <taxon>Papilionoideae</taxon>
        <taxon>50 kb inversion clade</taxon>
        <taxon>dalbergioids sensu lato</taxon>
        <taxon>Dalbergieae</taxon>
        <taxon>Pterocarpus clade</taxon>
        <taxon>Arachis</taxon>
    </lineage>
</organism>
<name>A0A445DCI4_ARAHY</name>
<dbReference type="SMART" id="SM00575">
    <property type="entry name" value="ZnF_PMZ"/>
    <property type="match status" value="1"/>
</dbReference>
<gene>
    <name evidence="6" type="ORF">Ahy_A04g017928</name>
</gene>
<evidence type="ECO:0000256" key="2">
    <source>
        <dbReference type="ARBA" id="ARBA00022771"/>
    </source>
</evidence>
<reference evidence="6 7" key="1">
    <citation type="submission" date="2019-01" db="EMBL/GenBank/DDBJ databases">
        <title>Sequencing of cultivated peanut Arachis hypogaea provides insights into genome evolution and oil improvement.</title>
        <authorList>
            <person name="Chen X."/>
        </authorList>
    </citation>
    <scope>NUCLEOTIDE SEQUENCE [LARGE SCALE GENOMIC DNA]</scope>
    <source>
        <strain evidence="7">cv. Fuhuasheng</strain>
        <tissue evidence="6">Leaves</tissue>
    </source>
</reference>
<dbReference type="PANTHER" id="PTHR31973:SF187">
    <property type="entry name" value="MUTATOR TRANSPOSASE MUDRA PROTEIN"/>
    <property type="match status" value="1"/>
</dbReference>
<proteinExistence type="predicted"/>
<evidence type="ECO:0000259" key="5">
    <source>
        <dbReference type="PROSITE" id="PS50966"/>
    </source>
</evidence>
<dbReference type="InterPro" id="IPR007527">
    <property type="entry name" value="Znf_SWIM"/>
</dbReference>
<sequence length="193" mass="22189">MPRSSSDSYESAKDSLYKSYIPLECVESSSDNDDVAIRGKERLIMTMIKKATGDEDVLHPPSMDASTYKKEVDDDEEEENLQYAAEVMFEVHDQPHNVVVDLGNQTCSCRSWQLSGLPCRPEIAAISVMNCRSENYVYAWLTMESYNKPYEHHINPVRDQKLSKPRERPSHYARKKMHMRHLFGGAKNALQQN</sequence>
<evidence type="ECO:0000256" key="3">
    <source>
        <dbReference type="ARBA" id="ARBA00022833"/>
    </source>
</evidence>
<dbReference type="Proteomes" id="UP000289738">
    <property type="component" value="Chromosome A04"/>
</dbReference>
<keyword evidence="1" id="KW-0479">Metal-binding</keyword>
<evidence type="ECO:0000313" key="7">
    <source>
        <dbReference type="Proteomes" id="UP000289738"/>
    </source>
</evidence>
<accession>A0A445DCI4</accession>
<dbReference type="EMBL" id="SDMP01000004">
    <property type="protein sequence ID" value="RYR60857.1"/>
    <property type="molecule type" value="Genomic_DNA"/>
</dbReference>
<keyword evidence="3" id="KW-0862">Zinc</keyword>
<dbReference type="Pfam" id="PF04434">
    <property type="entry name" value="SWIM"/>
    <property type="match status" value="1"/>
</dbReference>
<dbReference type="AlphaFoldDB" id="A0A445DCI4"/>
<keyword evidence="2 4" id="KW-0863">Zinc-finger</keyword>
<dbReference type="GO" id="GO:0008270">
    <property type="term" value="F:zinc ion binding"/>
    <property type="evidence" value="ECO:0007669"/>
    <property type="project" value="UniProtKB-KW"/>
</dbReference>
<dbReference type="PANTHER" id="PTHR31973">
    <property type="entry name" value="POLYPROTEIN, PUTATIVE-RELATED"/>
    <property type="match status" value="1"/>
</dbReference>